<dbReference type="InterPro" id="IPR001077">
    <property type="entry name" value="COMT_C"/>
</dbReference>
<dbReference type="SUPFAM" id="SSF46785">
    <property type="entry name" value="Winged helix' DNA-binding domain"/>
    <property type="match status" value="1"/>
</dbReference>
<evidence type="ECO:0000259" key="5">
    <source>
        <dbReference type="Pfam" id="PF08100"/>
    </source>
</evidence>
<dbReference type="Proteomes" id="UP001601976">
    <property type="component" value="Unassembled WGS sequence"/>
</dbReference>
<dbReference type="CDD" id="cd02440">
    <property type="entry name" value="AdoMet_MTases"/>
    <property type="match status" value="1"/>
</dbReference>
<reference evidence="6 7" key="1">
    <citation type="submission" date="2024-10" db="EMBL/GenBank/DDBJ databases">
        <title>The Natural Products Discovery Center: Release of the First 8490 Sequenced Strains for Exploring Actinobacteria Biosynthetic Diversity.</title>
        <authorList>
            <person name="Kalkreuter E."/>
            <person name="Kautsar S.A."/>
            <person name="Yang D."/>
            <person name="Bader C.D."/>
            <person name="Teijaro C.N."/>
            <person name="Fluegel L."/>
            <person name="Davis C.M."/>
            <person name="Simpson J.R."/>
            <person name="Lauterbach L."/>
            <person name="Steele A.D."/>
            <person name="Gui C."/>
            <person name="Meng S."/>
            <person name="Li G."/>
            <person name="Viehrig K."/>
            <person name="Ye F."/>
            <person name="Su P."/>
            <person name="Kiefer A.F."/>
            <person name="Nichols A."/>
            <person name="Cepeda A.J."/>
            <person name="Yan W."/>
            <person name="Fan B."/>
            <person name="Jiang Y."/>
            <person name="Adhikari A."/>
            <person name="Zheng C.-J."/>
            <person name="Schuster L."/>
            <person name="Cowan T.M."/>
            <person name="Smanski M.J."/>
            <person name="Chevrette M.G."/>
            <person name="De Carvalho L.P.S."/>
            <person name="Shen B."/>
        </authorList>
    </citation>
    <scope>NUCLEOTIDE SEQUENCE [LARGE SCALE GENOMIC DNA]</scope>
    <source>
        <strain evidence="6 7">NPDC003029</strain>
    </source>
</reference>
<name>A0ABW6RHZ4_9ACTN</name>
<sequence>MTTESSTETSTGDPQPTLLIDLATGLWKAQTLTAAIETGVFETLATGASSAPELAVRLGLGERPAEILLTACTALGLLDQRDGRYRNTAVADRYLVPGLPDYFGDYVRMVAQYTAPGWMRATEAVRTDAPTKPVPDPDRNMFEEGNRPKSFWDGLFAFSTLTARQMARAVDLSGVRRIMDVGGGAGATLIELCRQHPHLSGTVVDLPHVCALAQERIDAAGMTGRITTAAADFFADPLPSGHDAVLLSMIMHDWDENQNRKLLASCLDTLPSGGTVLISELLVDDDKSGPVDAALMSMNMLVGTWGRNYTGAEYAGWLRDAGCDRVRTVRFDSPGANGVVMGDKA</sequence>
<dbReference type="Pfam" id="PF08100">
    <property type="entry name" value="Dimerisation"/>
    <property type="match status" value="1"/>
</dbReference>
<evidence type="ECO:0000259" key="4">
    <source>
        <dbReference type="Pfam" id="PF00891"/>
    </source>
</evidence>
<dbReference type="PIRSF" id="PIRSF005739">
    <property type="entry name" value="O-mtase"/>
    <property type="match status" value="1"/>
</dbReference>
<dbReference type="GO" id="GO:0008168">
    <property type="term" value="F:methyltransferase activity"/>
    <property type="evidence" value="ECO:0007669"/>
    <property type="project" value="UniProtKB-KW"/>
</dbReference>
<accession>A0ABW6RHZ4</accession>
<feature type="domain" description="O-methyltransferase dimerisation" evidence="5">
    <location>
        <begin position="21"/>
        <end position="96"/>
    </location>
</feature>
<keyword evidence="3" id="KW-0949">S-adenosyl-L-methionine</keyword>
<evidence type="ECO:0000313" key="7">
    <source>
        <dbReference type="Proteomes" id="UP001601976"/>
    </source>
</evidence>
<dbReference type="EMBL" id="JBIAPK010000004">
    <property type="protein sequence ID" value="MFF3340204.1"/>
    <property type="molecule type" value="Genomic_DNA"/>
</dbReference>
<dbReference type="InterPro" id="IPR016461">
    <property type="entry name" value="COMT-like"/>
</dbReference>
<dbReference type="Gene3D" id="1.10.10.10">
    <property type="entry name" value="Winged helix-like DNA-binding domain superfamily/Winged helix DNA-binding domain"/>
    <property type="match status" value="1"/>
</dbReference>
<dbReference type="RefSeq" id="WP_355713576.1">
    <property type="nucleotide sequence ID" value="NZ_JBEXNP010000002.1"/>
</dbReference>
<gene>
    <name evidence="6" type="ORF">ACFYWW_15920</name>
</gene>
<dbReference type="PANTHER" id="PTHR43712">
    <property type="entry name" value="PUTATIVE (AFU_ORTHOLOGUE AFUA_4G14580)-RELATED"/>
    <property type="match status" value="1"/>
</dbReference>
<organism evidence="6 7">
    <name type="scientific">Streptomyces flavidovirens</name>
    <dbReference type="NCBI Taxonomy" id="67298"/>
    <lineage>
        <taxon>Bacteria</taxon>
        <taxon>Bacillati</taxon>
        <taxon>Actinomycetota</taxon>
        <taxon>Actinomycetes</taxon>
        <taxon>Kitasatosporales</taxon>
        <taxon>Streptomycetaceae</taxon>
        <taxon>Streptomyces</taxon>
    </lineage>
</organism>
<comment type="caution">
    <text evidence="6">The sequence shown here is derived from an EMBL/GenBank/DDBJ whole genome shotgun (WGS) entry which is preliminary data.</text>
</comment>
<proteinExistence type="predicted"/>
<dbReference type="InterPro" id="IPR012967">
    <property type="entry name" value="COMT_dimerisation"/>
</dbReference>
<dbReference type="SUPFAM" id="SSF53335">
    <property type="entry name" value="S-adenosyl-L-methionine-dependent methyltransferases"/>
    <property type="match status" value="1"/>
</dbReference>
<dbReference type="PANTHER" id="PTHR43712:SF2">
    <property type="entry name" value="O-METHYLTRANSFERASE CICE"/>
    <property type="match status" value="1"/>
</dbReference>
<dbReference type="InterPro" id="IPR029063">
    <property type="entry name" value="SAM-dependent_MTases_sf"/>
</dbReference>
<feature type="domain" description="O-methyltransferase C-terminal" evidence="4">
    <location>
        <begin position="149"/>
        <end position="322"/>
    </location>
</feature>
<dbReference type="PROSITE" id="PS51683">
    <property type="entry name" value="SAM_OMT_II"/>
    <property type="match status" value="1"/>
</dbReference>
<evidence type="ECO:0000256" key="3">
    <source>
        <dbReference type="ARBA" id="ARBA00022691"/>
    </source>
</evidence>
<keyword evidence="1 6" id="KW-0489">Methyltransferase</keyword>
<keyword evidence="7" id="KW-1185">Reference proteome</keyword>
<dbReference type="Gene3D" id="3.40.50.150">
    <property type="entry name" value="Vaccinia Virus protein VP39"/>
    <property type="match status" value="1"/>
</dbReference>
<dbReference type="Pfam" id="PF00891">
    <property type="entry name" value="Methyltransf_2"/>
    <property type="match status" value="1"/>
</dbReference>
<evidence type="ECO:0000313" key="6">
    <source>
        <dbReference type="EMBL" id="MFF3340204.1"/>
    </source>
</evidence>
<protein>
    <submittedName>
        <fullName evidence="6">Methyltransferase</fullName>
    </submittedName>
</protein>
<evidence type="ECO:0000256" key="1">
    <source>
        <dbReference type="ARBA" id="ARBA00022603"/>
    </source>
</evidence>
<dbReference type="InterPro" id="IPR036390">
    <property type="entry name" value="WH_DNA-bd_sf"/>
</dbReference>
<dbReference type="InterPro" id="IPR036388">
    <property type="entry name" value="WH-like_DNA-bd_sf"/>
</dbReference>
<evidence type="ECO:0000256" key="2">
    <source>
        <dbReference type="ARBA" id="ARBA00022679"/>
    </source>
</evidence>
<dbReference type="GO" id="GO:0032259">
    <property type="term" value="P:methylation"/>
    <property type="evidence" value="ECO:0007669"/>
    <property type="project" value="UniProtKB-KW"/>
</dbReference>
<keyword evidence="2" id="KW-0808">Transferase</keyword>